<keyword evidence="1" id="KW-1133">Transmembrane helix</keyword>
<gene>
    <name evidence="2" type="ORF">C5745_18910</name>
</gene>
<feature type="transmembrane region" description="Helical" evidence="1">
    <location>
        <begin position="6"/>
        <end position="27"/>
    </location>
</feature>
<dbReference type="Proteomes" id="UP000239711">
    <property type="component" value="Unassembled WGS sequence"/>
</dbReference>
<dbReference type="EMBL" id="PVBQ01000024">
    <property type="protein sequence ID" value="PRD44973.1"/>
    <property type="molecule type" value="Genomic_DNA"/>
</dbReference>
<evidence type="ECO:0000256" key="1">
    <source>
        <dbReference type="SAM" id="Phobius"/>
    </source>
</evidence>
<evidence type="ECO:0000313" key="2">
    <source>
        <dbReference type="EMBL" id="PRD44973.1"/>
    </source>
</evidence>
<keyword evidence="1" id="KW-0812">Transmembrane</keyword>
<reference evidence="2 3" key="1">
    <citation type="submission" date="2018-02" db="EMBL/GenBank/DDBJ databases">
        <title>The draft genome of Sphingobacterium sp. 5JN-11.</title>
        <authorList>
            <person name="Liu L."/>
            <person name="Li L."/>
            <person name="Liang L."/>
            <person name="Zhang X."/>
            <person name="Wang T."/>
        </authorList>
    </citation>
    <scope>NUCLEOTIDE SEQUENCE [LARGE SCALE GENOMIC DNA]</scope>
    <source>
        <strain evidence="2 3">5JN-11</strain>
    </source>
</reference>
<proteinExistence type="predicted"/>
<evidence type="ECO:0000313" key="3">
    <source>
        <dbReference type="Proteomes" id="UP000239711"/>
    </source>
</evidence>
<sequence length="61" mass="6832">MVIKYIITGIVAILIGVYLVFSSVFYKNYDDSMIRGLKFKQFFSGLGLIVLGIILVLSEVL</sequence>
<protein>
    <submittedName>
        <fullName evidence="2">Uncharacterized protein</fullName>
    </submittedName>
</protein>
<comment type="caution">
    <text evidence="2">The sequence shown here is derived from an EMBL/GenBank/DDBJ whole genome shotgun (WGS) entry which is preliminary data.</text>
</comment>
<keyword evidence="1" id="KW-0472">Membrane</keyword>
<name>A0A2S9IWS0_9SPHI</name>
<keyword evidence="3" id="KW-1185">Reference proteome</keyword>
<feature type="transmembrane region" description="Helical" evidence="1">
    <location>
        <begin position="39"/>
        <end position="58"/>
    </location>
</feature>
<accession>A0A2S9IWS0</accession>
<organism evidence="2 3">
    <name type="scientific">Sphingobacterium haloxyli</name>
    <dbReference type="NCBI Taxonomy" id="2100533"/>
    <lineage>
        <taxon>Bacteria</taxon>
        <taxon>Pseudomonadati</taxon>
        <taxon>Bacteroidota</taxon>
        <taxon>Sphingobacteriia</taxon>
        <taxon>Sphingobacteriales</taxon>
        <taxon>Sphingobacteriaceae</taxon>
        <taxon>Sphingobacterium</taxon>
    </lineage>
</organism>
<dbReference type="AlphaFoldDB" id="A0A2S9IWS0"/>